<keyword evidence="1 7" id="KW-0444">Lipid biosynthesis</keyword>
<dbReference type="InterPro" id="IPR007691">
    <property type="entry name" value="LpxD"/>
</dbReference>
<keyword evidence="10" id="KW-1185">Reference proteome</keyword>
<dbReference type="GO" id="GO:0103118">
    <property type="term" value="F:UDP-3-O-[(3R)-3-hydroxyacyl]-glucosamine N-acyltransferase activity"/>
    <property type="evidence" value="ECO:0007669"/>
    <property type="project" value="UniProtKB-EC"/>
</dbReference>
<dbReference type="InterPro" id="IPR011004">
    <property type="entry name" value="Trimer_LpxA-like_sf"/>
</dbReference>
<dbReference type="EMBL" id="PSZM01000040">
    <property type="protein sequence ID" value="PQL91764.1"/>
    <property type="molecule type" value="Genomic_DNA"/>
</dbReference>
<comment type="subunit">
    <text evidence="7">Homotrimer.</text>
</comment>
<comment type="catalytic activity">
    <reaction evidence="7">
        <text>a UDP-3-O-[(3R)-3-hydroxyacyl]-alpha-D-glucosamine + a (3R)-hydroxyacyl-[ACP] = a UDP-2-N,3-O-bis[(3R)-3-hydroxyacyl]-alpha-D-glucosamine + holo-[ACP] + H(+)</text>
        <dbReference type="Rhea" id="RHEA:53836"/>
        <dbReference type="Rhea" id="RHEA-COMP:9685"/>
        <dbReference type="Rhea" id="RHEA-COMP:9945"/>
        <dbReference type="ChEBI" id="CHEBI:15378"/>
        <dbReference type="ChEBI" id="CHEBI:64479"/>
        <dbReference type="ChEBI" id="CHEBI:78827"/>
        <dbReference type="ChEBI" id="CHEBI:137740"/>
        <dbReference type="ChEBI" id="CHEBI:137748"/>
        <dbReference type="EC" id="2.3.1.191"/>
    </reaction>
</comment>
<dbReference type="OrthoDB" id="9784739at2"/>
<dbReference type="InterPro" id="IPR001451">
    <property type="entry name" value="Hexapep"/>
</dbReference>
<dbReference type="GO" id="GO:0009245">
    <property type="term" value="P:lipid A biosynthetic process"/>
    <property type="evidence" value="ECO:0007669"/>
    <property type="project" value="UniProtKB-UniRule"/>
</dbReference>
<gene>
    <name evidence="7 9" type="primary">lpxD</name>
    <name evidence="9" type="ORF">C4S77_08160</name>
</gene>
<dbReference type="NCBIfam" id="NF002060">
    <property type="entry name" value="PRK00892.1"/>
    <property type="match status" value="1"/>
</dbReference>
<evidence type="ECO:0000313" key="9">
    <source>
        <dbReference type="EMBL" id="PQL91764.1"/>
    </source>
</evidence>
<evidence type="ECO:0000259" key="8">
    <source>
        <dbReference type="Pfam" id="PF04613"/>
    </source>
</evidence>
<comment type="function">
    <text evidence="7">Catalyzes the N-acylation of UDP-3-O-acylglucosamine using 3-hydroxyacyl-ACP as the acyl donor. Is involved in the biosynthesis of lipid A, a phosphorylated glycolipid that anchors the lipopolysaccharide to the outer membrane of the cell.</text>
</comment>
<comment type="caution">
    <text evidence="9">The sequence shown here is derived from an EMBL/GenBank/DDBJ whole genome shotgun (WGS) entry which is preliminary data.</text>
</comment>
<dbReference type="HAMAP" id="MF_00523">
    <property type="entry name" value="LpxD"/>
    <property type="match status" value="1"/>
</dbReference>
<dbReference type="GO" id="GO:0016020">
    <property type="term" value="C:membrane"/>
    <property type="evidence" value="ECO:0007669"/>
    <property type="project" value="GOC"/>
</dbReference>
<evidence type="ECO:0000256" key="4">
    <source>
        <dbReference type="ARBA" id="ARBA00022737"/>
    </source>
</evidence>
<evidence type="ECO:0000313" key="10">
    <source>
        <dbReference type="Proteomes" id="UP000238042"/>
    </source>
</evidence>
<keyword evidence="5 7" id="KW-0443">Lipid metabolism</keyword>
<dbReference type="SUPFAM" id="SSF51161">
    <property type="entry name" value="Trimeric LpxA-like enzymes"/>
    <property type="match status" value="1"/>
</dbReference>
<dbReference type="PANTHER" id="PTHR43378">
    <property type="entry name" value="UDP-3-O-ACYLGLUCOSAMINE N-ACYLTRANSFERASE"/>
    <property type="match status" value="1"/>
</dbReference>
<feature type="domain" description="UDP-3-O-[3-hydroxymyristoyl] glucosamine N-acyltransferase non-repeat region" evidence="8">
    <location>
        <begin position="24"/>
        <end position="90"/>
    </location>
</feature>
<dbReference type="EC" id="2.3.1.191" evidence="7"/>
<dbReference type="UniPathway" id="UPA00973"/>
<feature type="active site" description="Proton acceptor" evidence="7">
    <location>
        <position position="241"/>
    </location>
</feature>
<dbReference type="AlphaFoldDB" id="A0A2S8AB28"/>
<evidence type="ECO:0000256" key="5">
    <source>
        <dbReference type="ARBA" id="ARBA00023098"/>
    </source>
</evidence>
<dbReference type="RefSeq" id="WP_105247125.1">
    <property type="nucleotide sequence ID" value="NZ_PSZM01000040.1"/>
</dbReference>
<name>A0A2S8AB28_9FLAO</name>
<evidence type="ECO:0000256" key="7">
    <source>
        <dbReference type="HAMAP-Rule" id="MF_00523"/>
    </source>
</evidence>
<sequence length="344" mass="37344">MKFSAQQIADLVNGKVIGNPEEMVSYISKIEDGIPGTLTFLGGEKYQEFLKGNKASIILISEKLIPQDISELPTIISVEDAYSAFNQLLRFYNEMKEKKTGVEEPVFISNNVTLGKDLFIGAFAYIASNVKIGNNTKIYPQAYLGDNVVIGENCLIGPGVKIYNDCIIGNNCVIHGGTVIGADGFGFSQSKEGYEKVPQLGNVIIEDDVEIGANCTIDRATIGSTLIKKGVKLDNLIQIAHNVEVGQHTVIASQAGVAGSSKIGQWSMIGGQVGISGHLKVGDNVILQAQSGITNDVDNNERLFGSPAIKYIKYQKSFVYFKQLPEIIKRIEKLEKDSKTQSES</sequence>
<dbReference type="Proteomes" id="UP000238042">
    <property type="component" value="Unassembled WGS sequence"/>
</dbReference>
<keyword evidence="6 7" id="KW-0012">Acyltransferase</keyword>
<dbReference type="CDD" id="cd03352">
    <property type="entry name" value="LbH_LpxD"/>
    <property type="match status" value="1"/>
</dbReference>
<keyword evidence="3 7" id="KW-0808">Transferase</keyword>
<comment type="similarity">
    <text evidence="7">Belongs to the transferase hexapeptide repeat family. LpxD subfamily.</text>
</comment>
<dbReference type="NCBIfam" id="TIGR01853">
    <property type="entry name" value="lipid_A_lpxD"/>
    <property type="match status" value="1"/>
</dbReference>
<organism evidence="9 10">
    <name type="scientific">Apibacter adventoris</name>
    <dbReference type="NCBI Taxonomy" id="1679466"/>
    <lineage>
        <taxon>Bacteria</taxon>
        <taxon>Pseudomonadati</taxon>
        <taxon>Bacteroidota</taxon>
        <taxon>Flavobacteriia</taxon>
        <taxon>Flavobacteriales</taxon>
        <taxon>Weeksellaceae</taxon>
        <taxon>Apibacter</taxon>
    </lineage>
</organism>
<accession>A0A2S8AB28</accession>
<proteinExistence type="inferred from homology"/>
<dbReference type="PANTHER" id="PTHR43378:SF2">
    <property type="entry name" value="UDP-3-O-ACYLGLUCOSAMINE N-ACYLTRANSFERASE 1, MITOCHONDRIAL-RELATED"/>
    <property type="match status" value="1"/>
</dbReference>
<protein>
    <recommendedName>
        <fullName evidence="7">UDP-3-O-acylglucosamine N-acyltransferase</fullName>
        <ecNumber evidence="7">2.3.1.191</ecNumber>
    </recommendedName>
</protein>
<evidence type="ECO:0000256" key="1">
    <source>
        <dbReference type="ARBA" id="ARBA00022516"/>
    </source>
</evidence>
<dbReference type="Gene3D" id="3.40.1390.10">
    <property type="entry name" value="MurE/MurF, N-terminal domain"/>
    <property type="match status" value="1"/>
</dbReference>
<evidence type="ECO:0000256" key="2">
    <source>
        <dbReference type="ARBA" id="ARBA00022556"/>
    </source>
</evidence>
<evidence type="ECO:0000256" key="6">
    <source>
        <dbReference type="ARBA" id="ARBA00023315"/>
    </source>
</evidence>
<dbReference type="Pfam" id="PF00132">
    <property type="entry name" value="Hexapep"/>
    <property type="match status" value="2"/>
</dbReference>
<dbReference type="InterPro" id="IPR020573">
    <property type="entry name" value="UDP_GlcNAc_AcTrfase_non-rep"/>
</dbReference>
<dbReference type="GO" id="GO:0016410">
    <property type="term" value="F:N-acyltransferase activity"/>
    <property type="evidence" value="ECO:0007669"/>
    <property type="project" value="InterPro"/>
</dbReference>
<evidence type="ECO:0000256" key="3">
    <source>
        <dbReference type="ARBA" id="ARBA00022679"/>
    </source>
</evidence>
<dbReference type="Gene3D" id="2.160.10.10">
    <property type="entry name" value="Hexapeptide repeat proteins"/>
    <property type="match status" value="1"/>
</dbReference>
<keyword evidence="4 7" id="KW-0677">Repeat</keyword>
<comment type="pathway">
    <text evidence="7">Bacterial outer membrane biogenesis; LPS lipid A biosynthesis.</text>
</comment>
<dbReference type="Pfam" id="PF14602">
    <property type="entry name" value="Hexapep_2"/>
    <property type="match status" value="1"/>
</dbReference>
<reference evidence="9 10" key="1">
    <citation type="submission" date="2018-02" db="EMBL/GenBank/DDBJ databases">
        <title>Genome sequences of Apibacter spp., gut symbionts of Asian honey bees.</title>
        <authorList>
            <person name="Kwong W.K."/>
            <person name="Steele M.I."/>
            <person name="Moran N.A."/>
        </authorList>
    </citation>
    <scope>NUCLEOTIDE SEQUENCE [LARGE SCALE GENOMIC DNA]</scope>
    <source>
        <strain evidence="10">wkB301</strain>
    </source>
</reference>
<dbReference type="Pfam" id="PF04613">
    <property type="entry name" value="LpxD"/>
    <property type="match status" value="1"/>
</dbReference>
<keyword evidence="2 7" id="KW-0441">Lipid A biosynthesis</keyword>